<keyword evidence="4" id="KW-0285">Flavoprotein</keyword>
<keyword evidence="6" id="KW-0547">Nucleotide-binding</keyword>
<evidence type="ECO:0000256" key="6">
    <source>
        <dbReference type="ARBA" id="ARBA00022741"/>
    </source>
</evidence>
<evidence type="ECO:0000256" key="10">
    <source>
        <dbReference type="ARBA" id="ARBA00049401"/>
    </source>
</evidence>
<evidence type="ECO:0000256" key="3">
    <source>
        <dbReference type="ARBA" id="ARBA00022575"/>
    </source>
</evidence>
<dbReference type="FunFam" id="3.20.20.70:FF:000154">
    <property type="entry name" value="Probable nitronate monooxygenase"/>
    <property type="match status" value="1"/>
</dbReference>
<evidence type="ECO:0000256" key="5">
    <source>
        <dbReference type="ARBA" id="ARBA00022643"/>
    </source>
</evidence>
<dbReference type="GO" id="GO:0018580">
    <property type="term" value="F:nitronate monooxygenase activity"/>
    <property type="evidence" value="ECO:0007669"/>
    <property type="project" value="InterPro"/>
</dbReference>
<evidence type="ECO:0000313" key="12">
    <source>
        <dbReference type="EMBL" id="QJD95225.1"/>
    </source>
</evidence>
<organism evidence="12 13">
    <name type="scientific">Mucilaginibacter robiniae</name>
    <dbReference type="NCBI Taxonomy" id="2728022"/>
    <lineage>
        <taxon>Bacteria</taxon>
        <taxon>Pseudomonadati</taxon>
        <taxon>Bacteroidota</taxon>
        <taxon>Sphingobacteriia</taxon>
        <taxon>Sphingobacteriales</taxon>
        <taxon>Sphingobacteriaceae</taxon>
        <taxon>Mucilaginibacter</taxon>
    </lineage>
</organism>
<dbReference type="InterPro" id="IPR013785">
    <property type="entry name" value="Aldolase_TIM"/>
</dbReference>
<comment type="similarity">
    <text evidence="2">Belongs to the nitronate monooxygenase family. NMO class I subfamily.</text>
</comment>
<keyword evidence="5" id="KW-0288">FMN</keyword>
<gene>
    <name evidence="12" type="ORF">HH214_04695</name>
</gene>
<accession>A0A7L5DVU9</accession>
<evidence type="ECO:0000256" key="1">
    <source>
        <dbReference type="ARBA" id="ARBA00001917"/>
    </source>
</evidence>
<comment type="cofactor">
    <cofactor evidence="1">
        <name>FMN</name>
        <dbReference type="ChEBI" id="CHEBI:58210"/>
    </cofactor>
</comment>
<evidence type="ECO:0000256" key="7">
    <source>
        <dbReference type="ARBA" id="ARBA00023002"/>
    </source>
</evidence>
<dbReference type="GO" id="GO:0000166">
    <property type="term" value="F:nucleotide binding"/>
    <property type="evidence" value="ECO:0007669"/>
    <property type="project" value="UniProtKB-KW"/>
</dbReference>
<evidence type="ECO:0000256" key="2">
    <source>
        <dbReference type="ARBA" id="ARBA00009881"/>
    </source>
</evidence>
<dbReference type="AlphaFoldDB" id="A0A7L5DVU9"/>
<dbReference type="CDD" id="cd04730">
    <property type="entry name" value="NPD_like"/>
    <property type="match status" value="1"/>
</dbReference>
<dbReference type="SUPFAM" id="SSF51412">
    <property type="entry name" value="Inosine monophosphate dehydrogenase (IMPDH)"/>
    <property type="match status" value="1"/>
</dbReference>
<keyword evidence="13" id="KW-1185">Reference proteome</keyword>
<dbReference type="EMBL" id="CP051682">
    <property type="protein sequence ID" value="QJD95225.1"/>
    <property type="molecule type" value="Genomic_DNA"/>
</dbReference>
<evidence type="ECO:0000256" key="9">
    <source>
        <dbReference type="ARBA" id="ARBA00031155"/>
    </source>
</evidence>
<sequence>MENLKRLLNISYPIVQAPMLGVTTPAMVAAVANTGALGSLPVGGLSPERTLELIKTTKSLTRHSFAVNLFAHPPAETVNKEELDLMQNFLAELCQEYSIPFERKDVDSFQFYYYEDLFQVLLDEDIKVVSFTFGQLNSDTITAFKNKGTILIGTATSVAEAQQLMQDGIDIITVQGLEAGGHRGTFLINEPVPQVGLLSLLPQVADQVSLPLLAAGGIYDARTIKAAFTLGASGVQVGSLFITADESAASETYKKAVLQSQETSTILTQAFSGRWARGIHNEFMRRMEAKGLSIPYYTFQNQLIGPIRTYAQQHQLKDMIAMWAGQSAGRASRGTTEQIITRLINELSAEYKSA</sequence>
<name>A0A7L5DVU9_9SPHI</name>
<comment type="catalytic activity">
    <reaction evidence="10">
        <text>3 propionate 3-nitronate + 3 O2 + H2O = 3 3-oxopropanoate + 2 nitrate + nitrite + H2O2 + 3 H(+)</text>
        <dbReference type="Rhea" id="RHEA:57332"/>
        <dbReference type="ChEBI" id="CHEBI:15377"/>
        <dbReference type="ChEBI" id="CHEBI:15378"/>
        <dbReference type="ChEBI" id="CHEBI:15379"/>
        <dbReference type="ChEBI" id="CHEBI:16240"/>
        <dbReference type="ChEBI" id="CHEBI:16301"/>
        <dbReference type="ChEBI" id="CHEBI:17632"/>
        <dbReference type="ChEBI" id="CHEBI:33190"/>
        <dbReference type="ChEBI" id="CHEBI:136067"/>
    </reaction>
</comment>
<keyword evidence="7" id="KW-0560">Oxidoreductase</keyword>
<keyword evidence="3" id="KW-0216">Detoxification</keyword>
<evidence type="ECO:0000313" key="13">
    <source>
        <dbReference type="Proteomes" id="UP000503278"/>
    </source>
</evidence>
<evidence type="ECO:0000256" key="11">
    <source>
        <dbReference type="ARBA" id="ARBA00067136"/>
    </source>
</evidence>
<evidence type="ECO:0000256" key="8">
    <source>
        <dbReference type="ARBA" id="ARBA00023033"/>
    </source>
</evidence>
<dbReference type="Pfam" id="PF03060">
    <property type="entry name" value="NMO"/>
    <property type="match status" value="1"/>
</dbReference>
<dbReference type="PANTHER" id="PTHR42747">
    <property type="entry name" value="NITRONATE MONOOXYGENASE-RELATED"/>
    <property type="match status" value="1"/>
</dbReference>
<dbReference type="GO" id="GO:0009636">
    <property type="term" value="P:response to toxic substance"/>
    <property type="evidence" value="ECO:0007669"/>
    <property type="project" value="UniProtKB-KW"/>
</dbReference>
<reference evidence="12 13" key="1">
    <citation type="submission" date="2020-04" db="EMBL/GenBank/DDBJ databases">
        <title>Genome sequencing of novel species.</title>
        <authorList>
            <person name="Heo J."/>
            <person name="Kim S.-J."/>
            <person name="Kim J.-S."/>
            <person name="Hong S.-B."/>
            <person name="Kwon S.-W."/>
        </authorList>
    </citation>
    <scope>NUCLEOTIDE SEQUENCE [LARGE SCALE GENOMIC DNA]</scope>
    <source>
        <strain evidence="12 13">F39-2</strain>
    </source>
</reference>
<dbReference type="KEGG" id="mrob:HH214_04695"/>
<dbReference type="PANTHER" id="PTHR42747:SF3">
    <property type="entry name" value="NITRONATE MONOOXYGENASE-RELATED"/>
    <property type="match status" value="1"/>
</dbReference>
<protein>
    <recommendedName>
        <fullName evidence="11">Nitronate monooxygenase</fullName>
    </recommendedName>
    <alternativeName>
        <fullName evidence="9">Propionate 3-nitronate monooxygenase</fullName>
    </alternativeName>
</protein>
<dbReference type="InterPro" id="IPR004136">
    <property type="entry name" value="NMO"/>
</dbReference>
<dbReference type="RefSeq" id="WP_169606242.1">
    <property type="nucleotide sequence ID" value="NZ_CP051682.1"/>
</dbReference>
<dbReference type="Gene3D" id="3.20.20.70">
    <property type="entry name" value="Aldolase class I"/>
    <property type="match status" value="1"/>
</dbReference>
<keyword evidence="8 12" id="KW-0503">Monooxygenase</keyword>
<dbReference type="Proteomes" id="UP000503278">
    <property type="component" value="Chromosome"/>
</dbReference>
<proteinExistence type="inferred from homology"/>
<evidence type="ECO:0000256" key="4">
    <source>
        <dbReference type="ARBA" id="ARBA00022630"/>
    </source>
</evidence>